<accession>A0AAV5D9H9</accession>
<organism evidence="7 8">
    <name type="scientific">Eleusine coracana subsp. coracana</name>
    <dbReference type="NCBI Taxonomy" id="191504"/>
    <lineage>
        <taxon>Eukaryota</taxon>
        <taxon>Viridiplantae</taxon>
        <taxon>Streptophyta</taxon>
        <taxon>Embryophyta</taxon>
        <taxon>Tracheophyta</taxon>
        <taxon>Spermatophyta</taxon>
        <taxon>Magnoliopsida</taxon>
        <taxon>Liliopsida</taxon>
        <taxon>Poales</taxon>
        <taxon>Poaceae</taxon>
        <taxon>PACMAD clade</taxon>
        <taxon>Chloridoideae</taxon>
        <taxon>Cynodonteae</taxon>
        <taxon>Eleusininae</taxon>
        <taxon>Eleusine</taxon>
    </lineage>
</organism>
<name>A0AAV5D9H9_ELECO</name>
<dbReference type="PROSITE" id="PS50089">
    <property type="entry name" value="ZF_RING_2"/>
    <property type="match status" value="1"/>
</dbReference>
<comment type="caution">
    <text evidence="7">The sequence shown here is derived from an EMBL/GenBank/DDBJ whole genome shotgun (WGS) entry which is preliminary data.</text>
</comment>
<sequence length="159" mass="17608">MARFARLSTVRLDRSAPIPPLVWTTGLDNRGLYYVQDGDFSVDDNSGFGAVPASGVAIACLPETTAGEGEEAECASQQQHARGKADDECAVCLEGYKIGQALRTMPCSHEFHESCIFDWLRVSRMCPLCRFKLPAEPEEEDEEEEEAEHDDDDYHSSTC</sequence>
<keyword evidence="2 4" id="KW-0863">Zinc-finger</keyword>
<dbReference type="InterPro" id="IPR013083">
    <property type="entry name" value="Znf_RING/FYVE/PHD"/>
</dbReference>
<protein>
    <recommendedName>
        <fullName evidence="6">RING-type domain-containing protein</fullName>
    </recommendedName>
</protein>
<dbReference type="AlphaFoldDB" id="A0AAV5D9H9"/>
<dbReference type="PANTHER" id="PTHR45931">
    <property type="entry name" value="SI:CH211-59O9.10"/>
    <property type="match status" value="1"/>
</dbReference>
<feature type="region of interest" description="Disordered" evidence="5">
    <location>
        <begin position="135"/>
        <end position="159"/>
    </location>
</feature>
<dbReference type="SUPFAM" id="SSF57850">
    <property type="entry name" value="RING/U-box"/>
    <property type="match status" value="1"/>
</dbReference>
<dbReference type="GO" id="GO:0006511">
    <property type="term" value="P:ubiquitin-dependent protein catabolic process"/>
    <property type="evidence" value="ECO:0007669"/>
    <property type="project" value="TreeGrafter"/>
</dbReference>
<feature type="compositionally biased region" description="Acidic residues" evidence="5">
    <location>
        <begin position="136"/>
        <end position="151"/>
    </location>
</feature>
<evidence type="ECO:0000256" key="5">
    <source>
        <dbReference type="SAM" id="MobiDB-lite"/>
    </source>
</evidence>
<reference evidence="7" key="1">
    <citation type="journal article" date="2018" name="DNA Res.">
        <title>Multiple hybrid de novo genome assembly of finger millet, an orphan allotetraploid crop.</title>
        <authorList>
            <person name="Hatakeyama M."/>
            <person name="Aluri S."/>
            <person name="Balachadran M.T."/>
            <person name="Sivarajan S.R."/>
            <person name="Patrignani A."/>
            <person name="Gruter S."/>
            <person name="Poveda L."/>
            <person name="Shimizu-Inatsugi R."/>
            <person name="Baeten J."/>
            <person name="Francoijs K.J."/>
            <person name="Nataraja K.N."/>
            <person name="Reddy Y.A.N."/>
            <person name="Phadnis S."/>
            <person name="Ravikumar R.L."/>
            <person name="Schlapbach R."/>
            <person name="Sreeman S.M."/>
            <person name="Shimizu K.K."/>
        </authorList>
    </citation>
    <scope>NUCLEOTIDE SEQUENCE</scope>
</reference>
<dbReference type="Proteomes" id="UP001054889">
    <property type="component" value="Unassembled WGS sequence"/>
</dbReference>
<evidence type="ECO:0000259" key="6">
    <source>
        <dbReference type="PROSITE" id="PS50089"/>
    </source>
</evidence>
<proteinExistence type="predicted"/>
<evidence type="ECO:0000313" key="8">
    <source>
        <dbReference type="Proteomes" id="UP001054889"/>
    </source>
</evidence>
<dbReference type="InterPro" id="IPR001841">
    <property type="entry name" value="Znf_RING"/>
</dbReference>
<dbReference type="GO" id="GO:0061630">
    <property type="term" value="F:ubiquitin protein ligase activity"/>
    <property type="evidence" value="ECO:0007669"/>
    <property type="project" value="TreeGrafter"/>
</dbReference>
<dbReference type="GO" id="GO:0008270">
    <property type="term" value="F:zinc ion binding"/>
    <property type="evidence" value="ECO:0007669"/>
    <property type="project" value="UniProtKB-KW"/>
</dbReference>
<evidence type="ECO:0000256" key="3">
    <source>
        <dbReference type="ARBA" id="ARBA00022833"/>
    </source>
</evidence>
<dbReference type="InterPro" id="IPR051834">
    <property type="entry name" value="RING_finger_E3_ligase"/>
</dbReference>
<evidence type="ECO:0000256" key="2">
    <source>
        <dbReference type="ARBA" id="ARBA00022771"/>
    </source>
</evidence>
<evidence type="ECO:0000313" key="7">
    <source>
        <dbReference type="EMBL" id="GJN07036.1"/>
    </source>
</evidence>
<dbReference type="EMBL" id="BQKI01000013">
    <property type="protein sequence ID" value="GJN07036.1"/>
    <property type="molecule type" value="Genomic_DNA"/>
</dbReference>
<dbReference type="GO" id="GO:0005634">
    <property type="term" value="C:nucleus"/>
    <property type="evidence" value="ECO:0007669"/>
    <property type="project" value="TreeGrafter"/>
</dbReference>
<dbReference type="CDD" id="cd16454">
    <property type="entry name" value="RING-H2_PA-TM-RING"/>
    <property type="match status" value="1"/>
</dbReference>
<feature type="domain" description="RING-type" evidence="6">
    <location>
        <begin position="89"/>
        <end position="130"/>
    </location>
</feature>
<evidence type="ECO:0000256" key="1">
    <source>
        <dbReference type="ARBA" id="ARBA00022723"/>
    </source>
</evidence>
<dbReference type="SMART" id="SM00184">
    <property type="entry name" value="RING"/>
    <property type="match status" value="1"/>
</dbReference>
<dbReference type="Pfam" id="PF13639">
    <property type="entry name" value="zf-RING_2"/>
    <property type="match status" value="1"/>
</dbReference>
<reference evidence="7" key="2">
    <citation type="submission" date="2021-12" db="EMBL/GenBank/DDBJ databases">
        <title>Resequencing data analysis of finger millet.</title>
        <authorList>
            <person name="Hatakeyama M."/>
            <person name="Aluri S."/>
            <person name="Balachadran M.T."/>
            <person name="Sivarajan S.R."/>
            <person name="Poveda L."/>
            <person name="Shimizu-Inatsugi R."/>
            <person name="Schlapbach R."/>
            <person name="Sreeman S.M."/>
            <person name="Shimizu K.K."/>
        </authorList>
    </citation>
    <scope>NUCLEOTIDE SEQUENCE</scope>
</reference>
<dbReference type="Gene3D" id="3.30.40.10">
    <property type="entry name" value="Zinc/RING finger domain, C3HC4 (zinc finger)"/>
    <property type="match status" value="1"/>
</dbReference>
<gene>
    <name evidence="7" type="primary">ga24825</name>
    <name evidence="7" type="ORF">PR202_ga24825</name>
</gene>
<keyword evidence="3" id="KW-0862">Zinc</keyword>
<keyword evidence="1" id="KW-0479">Metal-binding</keyword>
<keyword evidence="8" id="KW-1185">Reference proteome</keyword>
<dbReference type="PANTHER" id="PTHR45931:SF23">
    <property type="entry name" value="OS12G0134500 PROTEIN"/>
    <property type="match status" value="1"/>
</dbReference>
<evidence type="ECO:0000256" key="4">
    <source>
        <dbReference type="PROSITE-ProRule" id="PRU00175"/>
    </source>
</evidence>